<sequence>MKSCDENSEIEYERMMFLVIGIEVNCGREVTGFGIGMSEAFDGIENEFGALFTENEVVEKEVMMGLILDEFWKIIEINGFFDDAYYKSWIHHRKRVKVRGNDAEKSTEEYAFIVGIDVDSGALKVELENEENNKAFGSNFELI</sequence>
<name>A0A7S0ZJA1_9RHOD</name>
<accession>A0A7S0ZJA1</accession>
<dbReference type="AlphaFoldDB" id="A0A7S0ZJA1"/>
<protein>
    <submittedName>
        <fullName evidence="1">Uncharacterized protein</fullName>
    </submittedName>
</protein>
<gene>
    <name evidence="1" type="ORF">TOLI1172_LOCUS7760</name>
</gene>
<organism evidence="1">
    <name type="scientific">Timspurckia oligopyrenoides</name>
    <dbReference type="NCBI Taxonomy" id="708627"/>
    <lineage>
        <taxon>Eukaryota</taxon>
        <taxon>Rhodophyta</taxon>
        <taxon>Bangiophyceae</taxon>
        <taxon>Porphyridiales</taxon>
        <taxon>Porphyridiaceae</taxon>
        <taxon>Timspurckia</taxon>
    </lineage>
</organism>
<proteinExistence type="predicted"/>
<reference evidence="1" key="1">
    <citation type="submission" date="2021-01" db="EMBL/GenBank/DDBJ databases">
        <authorList>
            <person name="Corre E."/>
            <person name="Pelletier E."/>
            <person name="Niang G."/>
            <person name="Scheremetjew M."/>
            <person name="Finn R."/>
            <person name="Kale V."/>
            <person name="Holt S."/>
            <person name="Cochrane G."/>
            <person name="Meng A."/>
            <person name="Brown T."/>
            <person name="Cohen L."/>
        </authorList>
    </citation>
    <scope>NUCLEOTIDE SEQUENCE</scope>
    <source>
        <strain evidence="1">CCMP3278</strain>
    </source>
</reference>
<evidence type="ECO:0000313" key="1">
    <source>
        <dbReference type="EMBL" id="CAD8823364.1"/>
    </source>
</evidence>
<dbReference type="EMBL" id="HBFP01010779">
    <property type="protein sequence ID" value="CAD8823364.1"/>
    <property type="molecule type" value="Transcribed_RNA"/>
</dbReference>